<evidence type="ECO:0000256" key="2">
    <source>
        <dbReference type="ARBA" id="ARBA00022723"/>
    </source>
</evidence>
<dbReference type="InterPro" id="IPR013785">
    <property type="entry name" value="Aldolase_TIM"/>
</dbReference>
<dbReference type="Proteomes" id="UP000029507">
    <property type="component" value="Chromosome"/>
</dbReference>
<dbReference type="PANTHER" id="PTHR43726">
    <property type="entry name" value="3-METHYLORNITHINE SYNTHASE"/>
    <property type="match status" value="1"/>
</dbReference>
<feature type="domain" description="Radical SAM core" evidence="7">
    <location>
        <begin position="44"/>
        <end position="266"/>
    </location>
</feature>
<sequence length="326" mass="36478">MNKWLTGIAEARDPQMREALDSRLHKQQELFAAASTKRDSTIGNKLLVRGSLEYSNICANSCSFCGMTVRNRELNRYTVSESDARKAISLMARMGIKQLHIVSGEDRSQPIRPVVEMIQYAGELGIHTTVVLGERLEREYRELYDAGASRYILKIETSNPEVYYRSKGRKSLKDRIDHLMRLRDIGFKIGTGVIVGLPGTTLEDVVNDIKLIREIDPDMASVSVFSPNKQSDYRDYPPGDVDIALNLIALLRLVLRDDVLIPIGTSFAQRQAEGLLAGANVVSHHSTPEQHIDDFSAYRASSRLKTGYDRIVSLADSANMAVSEYI</sequence>
<organism evidence="8 9">
    <name type="scientific">Paenibacillus stellifer</name>
    <dbReference type="NCBI Taxonomy" id="169760"/>
    <lineage>
        <taxon>Bacteria</taxon>
        <taxon>Bacillati</taxon>
        <taxon>Bacillota</taxon>
        <taxon>Bacilli</taxon>
        <taxon>Bacillales</taxon>
        <taxon>Paenibacillaceae</taxon>
        <taxon>Paenibacillus</taxon>
    </lineage>
</organism>
<dbReference type="EMBL" id="CP009286">
    <property type="protein sequence ID" value="AIQ63690.1"/>
    <property type="molecule type" value="Genomic_DNA"/>
</dbReference>
<dbReference type="SMART" id="SM00729">
    <property type="entry name" value="Elp3"/>
    <property type="match status" value="1"/>
</dbReference>
<keyword evidence="4 5" id="KW-0411">Iron-sulfur</keyword>
<feature type="binding site" evidence="6">
    <location>
        <position position="64"/>
    </location>
    <ligand>
        <name>S-adenosyl-L-methionine</name>
        <dbReference type="ChEBI" id="CHEBI:59789"/>
    </ligand>
</feature>
<feature type="binding site" evidence="6">
    <location>
        <position position="156"/>
    </location>
    <ligand>
        <name>S-adenosyl-L-methionine</name>
        <dbReference type="ChEBI" id="CHEBI:59789"/>
    </ligand>
</feature>
<dbReference type="GO" id="GO:0016740">
    <property type="term" value="F:transferase activity"/>
    <property type="evidence" value="ECO:0007669"/>
    <property type="project" value="TreeGrafter"/>
</dbReference>
<accession>A0A089LU86</accession>
<keyword evidence="5" id="KW-0004">4Fe-4S</keyword>
<keyword evidence="1 5" id="KW-0949">S-adenosyl-L-methionine</keyword>
<comment type="cofactor">
    <cofactor evidence="5">
        <name>[4Fe-4S] cluster</name>
        <dbReference type="ChEBI" id="CHEBI:49883"/>
    </cofactor>
    <text evidence="5">Binds 1 [4Fe-4S] cluster. The cluster is coordinated with 3 cysteines and an exchangeable S-adenosyl-L-methionine.</text>
</comment>
<dbReference type="GO" id="GO:0046872">
    <property type="term" value="F:metal ion binding"/>
    <property type="evidence" value="ECO:0007669"/>
    <property type="project" value="UniProtKB-KW"/>
</dbReference>
<keyword evidence="9" id="KW-1185">Reference proteome</keyword>
<feature type="binding site" evidence="6">
    <location>
        <position position="266"/>
    </location>
    <ligand>
        <name>(3R)-3-methyl-D-ornithine</name>
        <dbReference type="ChEBI" id="CHEBI:64642"/>
    </ligand>
</feature>
<dbReference type="PANTHER" id="PTHR43726:SF1">
    <property type="entry name" value="BIOTIN SYNTHASE"/>
    <property type="match status" value="1"/>
</dbReference>
<dbReference type="InterPro" id="IPR034422">
    <property type="entry name" value="HydE/PylB-like"/>
</dbReference>
<dbReference type="InterPro" id="IPR006638">
    <property type="entry name" value="Elp3/MiaA/NifB-like_rSAM"/>
</dbReference>
<dbReference type="SUPFAM" id="SSF102114">
    <property type="entry name" value="Radical SAM enzymes"/>
    <property type="match status" value="1"/>
</dbReference>
<proteinExistence type="predicted"/>
<feature type="binding site" evidence="5">
    <location>
        <position position="58"/>
    </location>
    <ligand>
        <name>[4Fe-4S] cluster</name>
        <dbReference type="ChEBI" id="CHEBI:49883"/>
        <note>4Fe-4S-S-AdoMet</note>
    </ligand>
</feature>
<reference evidence="8 9" key="1">
    <citation type="submission" date="2014-08" db="EMBL/GenBank/DDBJ databases">
        <title>Comparative genomics of the Paenibacillus odorifer group.</title>
        <authorList>
            <person name="den Bakker H.C."/>
            <person name="Tsai Y.-C."/>
            <person name="Martin N."/>
            <person name="Korlach J."/>
            <person name="Wiedmann M."/>
        </authorList>
    </citation>
    <scope>NUCLEOTIDE SEQUENCE [LARGE SCALE GENOMIC DNA]</scope>
    <source>
        <strain evidence="8 9">DSM 14472</strain>
    </source>
</reference>
<dbReference type="HOGENOM" id="CLU_033172_0_1_9"/>
<evidence type="ECO:0000256" key="6">
    <source>
        <dbReference type="PIRSR" id="PIRSR004762-2"/>
    </source>
</evidence>
<dbReference type="PIRSF" id="PIRSF004762">
    <property type="entry name" value="CHP00423"/>
    <property type="match status" value="1"/>
</dbReference>
<dbReference type="SFLD" id="SFLDS00029">
    <property type="entry name" value="Radical_SAM"/>
    <property type="match status" value="1"/>
</dbReference>
<dbReference type="InterPro" id="IPR007197">
    <property type="entry name" value="rSAM"/>
</dbReference>
<dbReference type="SFLD" id="SFLDG01082">
    <property type="entry name" value="B12-binding_domain_containing"/>
    <property type="match status" value="1"/>
</dbReference>
<dbReference type="GO" id="GO:0051539">
    <property type="term" value="F:4 iron, 4 sulfur cluster binding"/>
    <property type="evidence" value="ECO:0007669"/>
    <property type="project" value="UniProtKB-KW"/>
</dbReference>
<dbReference type="STRING" id="169760.PSTEL_11965"/>
<protein>
    <recommendedName>
        <fullName evidence="7">Radical SAM core domain-containing protein</fullName>
    </recommendedName>
</protein>
<gene>
    <name evidence="8" type="ORF">PSTEL_11965</name>
</gene>
<keyword evidence="2" id="KW-0479">Metal-binding</keyword>
<dbReference type="Gene3D" id="3.20.20.70">
    <property type="entry name" value="Aldolase class I"/>
    <property type="match status" value="1"/>
</dbReference>
<dbReference type="Pfam" id="PF04055">
    <property type="entry name" value="Radical_SAM"/>
    <property type="match status" value="1"/>
</dbReference>
<name>A0A089LU86_9BACL</name>
<keyword evidence="3 5" id="KW-0408">Iron</keyword>
<evidence type="ECO:0000313" key="9">
    <source>
        <dbReference type="Proteomes" id="UP000029507"/>
    </source>
</evidence>
<evidence type="ECO:0000313" key="8">
    <source>
        <dbReference type="EMBL" id="AIQ63690.1"/>
    </source>
</evidence>
<dbReference type="CDD" id="cd01335">
    <property type="entry name" value="Radical_SAM"/>
    <property type="match status" value="1"/>
</dbReference>
<dbReference type="SFLD" id="SFLDG01280">
    <property type="entry name" value="HydE/PylB-like"/>
    <property type="match status" value="1"/>
</dbReference>
<evidence type="ECO:0000256" key="1">
    <source>
        <dbReference type="ARBA" id="ARBA00022691"/>
    </source>
</evidence>
<dbReference type="RefSeq" id="WP_038695410.1">
    <property type="nucleotide sequence ID" value="NZ_CP009286.1"/>
</dbReference>
<evidence type="ECO:0000256" key="4">
    <source>
        <dbReference type="ARBA" id="ARBA00023014"/>
    </source>
</evidence>
<evidence type="ECO:0000259" key="7">
    <source>
        <dbReference type="PROSITE" id="PS51918"/>
    </source>
</evidence>
<dbReference type="OrthoDB" id="9786826at2"/>
<feature type="binding site" evidence="6">
    <location>
        <position position="175"/>
    </location>
    <ligand>
        <name>S-adenosyl-L-methionine</name>
        <dbReference type="ChEBI" id="CHEBI:59789"/>
    </ligand>
</feature>
<dbReference type="InterPro" id="IPR058240">
    <property type="entry name" value="rSAM_sf"/>
</dbReference>
<feature type="binding site" evidence="5">
    <location>
        <position position="62"/>
    </location>
    <ligand>
        <name>[4Fe-4S] cluster</name>
        <dbReference type="ChEBI" id="CHEBI:49883"/>
        <note>4Fe-4S-S-AdoMet</note>
    </ligand>
</feature>
<evidence type="ECO:0000256" key="5">
    <source>
        <dbReference type="PIRSR" id="PIRSR004762-1"/>
    </source>
</evidence>
<dbReference type="AlphaFoldDB" id="A0A089LU86"/>
<evidence type="ECO:0000256" key="3">
    <source>
        <dbReference type="ARBA" id="ARBA00023004"/>
    </source>
</evidence>
<dbReference type="SFLD" id="SFLDG01060">
    <property type="entry name" value="BATS_domain_containing"/>
    <property type="match status" value="1"/>
</dbReference>
<dbReference type="PROSITE" id="PS51918">
    <property type="entry name" value="RADICAL_SAM"/>
    <property type="match status" value="1"/>
</dbReference>
<dbReference type="KEGG" id="pste:PSTEL_11965"/>
<feature type="binding site" evidence="5">
    <location>
        <position position="65"/>
    </location>
    <ligand>
        <name>[4Fe-4S] cluster</name>
        <dbReference type="ChEBI" id="CHEBI:49883"/>
        <note>4Fe-4S-S-AdoMet</note>
    </ligand>
</feature>